<evidence type="ECO:0000259" key="5">
    <source>
        <dbReference type="Pfam" id="PF02826"/>
    </source>
</evidence>
<comment type="similarity">
    <text evidence="1">Belongs to the D-isomer specific 2-hydroxyacid dehydrogenase family.</text>
</comment>
<dbReference type="PANTHER" id="PTHR43761:SF1">
    <property type="entry name" value="D-ISOMER SPECIFIC 2-HYDROXYACID DEHYDROGENASE CATALYTIC DOMAIN-CONTAINING PROTEIN-RELATED"/>
    <property type="match status" value="1"/>
</dbReference>
<dbReference type="InterPro" id="IPR006139">
    <property type="entry name" value="D-isomer_2_OHA_DH_cat_dom"/>
</dbReference>
<dbReference type="AlphaFoldDB" id="B3T179"/>
<dbReference type="InterPro" id="IPR036291">
    <property type="entry name" value="NAD(P)-bd_dom_sf"/>
</dbReference>
<protein>
    <submittedName>
        <fullName evidence="6">Putative D-isomer specific 2-hydroxyacid dehydrogenase, NAD binding domain protein</fullName>
    </submittedName>
</protein>
<dbReference type="GO" id="GO:0016616">
    <property type="term" value="F:oxidoreductase activity, acting on the CH-OH group of donors, NAD or NADP as acceptor"/>
    <property type="evidence" value="ECO:0007669"/>
    <property type="project" value="InterPro"/>
</dbReference>
<feature type="domain" description="D-isomer specific 2-hydroxyacid dehydrogenase NAD-binding" evidence="5">
    <location>
        <begin position="107"/>
        <end position="283"/>
    </location>
</feature>
<evidence type="ECO:0000259" key="4">
    <source>
        <dbReference type="Pfam" id="PF00389"/>
    </source>
</evidence>
<dbReference type="Gene3D" id="3.40.50.720">
    <property type="entry name" value="NAD(P)-binding Rossmann-like Domain"/>
    <property type="match status" value="2"/>
</dbReference>
<organism evidence="6">
    <name type="scientific">uncultured marine microorganism HF4000_009A22</name>
    <dbReference type="NCBI Taxonomy" id="455514"/>
    <lineage>
        <taxon>unclassified sequences</taxon>
        <taxon>environmental samples</taxon>
    </lineage>
</organism>
<keyword evidence="2" id="KW-0560">Oxidoreductase</keyword>
<dbReference type="InterPro" id="IPR050418">
    <property type="entry name" value="D-iso_2-hydroxyacid_DH_PdxB"/>
</dbReference>
<evidence type="ECO:0000256" key="3">
    <source>
        <dbReference type="ARBA" id="ARBA00023027"/>
    </source>
</evidence>
<dbReference type="Pfam" id="PF00389">
    <property type="entry name" value="2-Hacid_dh"/>
    <property type="match status" value="1"/>
</dbReference>
<sequence>MKKVLIVEKIHKSGIQLIENRDDFSYEVVENLEINFLKNKLKDCEAVSLRVFKLNKELIEAATKLKIISRHGVGYDNVDIETVKKKNITLAITAKANAGSVAEHVFFMMLNISRGIDIYDKCVREGNFSKRNDLQLTKELLNKNILIAGFGRTGKNLIKKCIGFDMNVFVYDPYVHKKIIDDLGGKKIDDFAKIIKEMDYVSLHMPSTNETKNLIDLKILNSMKKSAIIINTSRGAIINEKDLNDALNKNMILGAGLDVFTKEPPDINNPLLKNKKVFLSPHASTFTEECTERMGIETIQNIIDFFDGKLDKAMIVKL</sequence>
<dbReference type="CDD" id="cd12173">
    <property type="entry name" value="PGDH_4"/>
    <property type="match status" value="1"/>
</dbReference>
<feature type="domain" description="D-isomer specific 2-hydroxyacid dehydrogenase catalytic" evidence="4">
    <location>
        <begin position="4"/>
        <end position="310"/>
    </location>
</feature>
<dbReference type="SUPFAM" id="SSF52283">
    <property type="entry name" value="Formate/glycerate dehydrogenase catalytic domain-like"/>
    <property type="match status" value="1"/>
</dbReference>
<dbReference type="Pfam" id="PF02826">
    <property type="entry name" value="2-Hacid_dh_C"/>
    <property type="match status" value="1"/>
</dbReference>
<dbReference type="InterPro" id="IPR006140">
    <property type="entry name" value="D-isomer_DH_NAD-bd"/>
</dbReference>
<dbReference type="GO" id="GO:0051287">
    <property type="term" value="F:NAD binding"/>
    <property type="evidence" value="ECO:0007669"/>
    <property type="project" value="InterPro"/>
</dbReference>
<dbReference type="EMBL" id="EU016573">
    <property type="protein sequence ID" value="ABZ06338.1"/>
    <property type="molecule type" value="Genomic_DNA"/>
</dbReference>
<dbReference type="InterPro" id="IPR029753">
    <property type="entry name" value="D-isomer_DH_CS"/>
</dbReference>
<gene>
    <name evidence="6" type="ORF">ALOHA_HF4000009A22ctg1g5</name>
</gene>
<evidence type="ECO:0000256" key="1">
    <source>
        <dbReference type="ARBA" id="ARBA00005854"/>
    </source>
</evidence>
<dbReference type="SUPFAM" id="SSF51735">
    <property type="entry name" value="NAD(P)-binding Rossmann-fold domains"/>
    <property type="match status" value="1"/>
</dbReference>
<reference evidence="6" key="1">
    <citation type="journal article" date="2008" name="ISME J.">
        <title>Genomic patterns of recombination, clonal divergence and environment in marine microbial populations.</title>
        <authorList>
            <person name="Konstantinidis K.T."/>
            <person name="Delong E.F."/>
        </authorList>
    </citation>
    <scope>NUCLEOTIDE SEQUENCE</scope>
</reference>
<name>B3T179_9ZZZZ</name>
<evidence type="ECO:0000313" key="6">
    <source>
        <dbReference type="EMBL" id="ABZ06338.1"/>
    </source>
</evidence>
<dbReference type="PANTHER" id="PTHR43761">
    <property type="entry name" value="D-ISOMER SPECIFIC 2-HYDROXYACID DEHYDROGENASE FAMILY PROTEIN (AFU_ORTHOLOGUE AFUA_1G13630)"/>
    <property type="match status" value="1"/>
</dbReference>
<keyword evidence="3" id="KW-0520">NAD</keyword>
<dbReference type="PROSITE" id="PS00671">
    <property type="entry name" value="D_2_HYDROXYACID_DH_3"/>
    <property type="match status" value="1"/>
</dbReference>
<accession>B3T179</accession>
<proteinExistence type="inferred from homology"/>
<evidence type="ECO:0000256" key="2">
    <source>
        <dbReference type="ARBA" id="ARBA00023002"/>
    </source>
</evidence>